<dbReference type="Pfam" id="PF13643">
    <property type="entry name" value="DUF4145"/>
    <property type="match status" value="1"/>
</dbReference>
<organism evidence="2 3">
    <name type="scientific">Paenibacillus aurantiacus</name>
    <dbReference type="NCBI Taxonomy" id="1936118"/>
    <lineage>
        <taxon>Bacteria</taxon>
        <taxon>Bacillati</taxon>
        <taxon>Bacillota</taxon>
        <taxon>Bacilli</taxon>
        <taxon>Bacillales</taxon>
        <taxon>Paenibacillaceae</taxon>
        <taxon>Paenibacillus</taxon>
    </lineage>
</organism>
<feature type="domain" description="DUF4145" evidence="1">
    <location>
        <begin position="104"/>
        <end position="173"/>
    </location>
</feature>
<gene>
    <name evidence="2" type="ORF">ACFFSY_13745</name>
</gene>
<dbReference type="EMBL" id="JBHMDO010000022">
    <property type="protein sequence ID" value="MFB9326986.1"/>
    <property type="molecule type" value="Genomic_DNA"/>
</dbReference>
<evidence type="ECO:0000259" key="1">
    <source>
        <dbReference type="Pfam" id="PF13643"/>
    </source>
</evidence>
<comment type="caution">
    <text evidence="2">The sequence shown here is derived from an EMBL/GenBank/DDBJ whole genome shotgun (WGS) entry which is preliminary data.</text>
</comment>
<keyword evidence="3" id="KW-1185">Reference proteome</keyword>
<reference evidence="2 3" key="1">
    <citation type="submission" date="2024-09" db="EMBL/GenBank/DDBJ databases">
        <authorList>
            <person name="Sun Q."/>
            <person name="Mori K."/>
        </authorList>
    </citation>
    <scope>NUCLEOTIDE SEQUENCE [LARGE SCALE GENOMIC DNA]</scope>
    <source>
        <strain evidence="2 3">TISTR 2452</strain>
    </source>
</reference>
<name>A0ABV5KP40_9BACL</name>
<dbReference type="Proteomes" id="UP001589747">
    <property type="component" value="Unassembled WGS sequence"/>
</dbReference>
<dbReference type="InterPro" id="IPR025285">
    <property type="entry name" value="DUF4145"/>
</dbReference>
<evidence type="ECO:0000313" key="3">
    <source>
        <dbReference type="Proteomes" id="UP001589747"/>
    </source>
</evidence>
<accession>A0ABV5KP40</accession>
<dbReference type="RefSeq" id="WP_377494963.1">
    <property type="nucleotide sequence ID" value="NZ_JBHMDO010000022.1"/>
</dbReference>
<evidence type="ECO:0000313" key="2">
    <source>
        <dbReference type="EMBL" id="MFB9326986.1"/>
    </source>
</evidence>
<proteinExistence type="predicted"/>
<sequence>MNWTCPFCQRNAVITGESHISATSYIPNKSVDGIVAHVLDAIVCPNKECNRRTLTARLYQADVKHGGAGYYKVKHLMTWQLIPNSSAVPLPSYIKPAITADYYEACAIQDLSPKASATLARRCLQGMIRDFWGVSKRTLFEEIEAIRDRVDPLTWDAITAVRKIGNIGAHMEKDIDVIIDVEPNEAQLLTSLIEILFKEWYIARHERELRMKELIELANQKELQRQAEA</sequence>
<protein>
    <submittedName>
        <fullName evidence="2">DUF4145 domain-containing protein</fullName>
    </submittedName>
</protein>